<dbReference type="InterPro" id="IPR006685">
    <property type="entry name" value="MscS_channel_2nd"/>
</dbReference>
<protein>
    <recommendedName>
        <fullName evidence="7">Small-conductance mechanosensitive channel</fullName>
    </recommendedName>
</protein>
<dbReference type="Gene3D" id="1.10.287.1260">
    <property type="match status" value="1"/>
</dbReference>
<feature type="transmembrane region" description="Helical" evidence="7">
    <location>
        <begin position="256"/>
        <end position="279"/>
    </location>
</feature>
<keyword evidence="7" id="KW-0406">Ion transport</keyword>
<name>A0ABW3JD18_9HYPH</name>
<keyword evidence="7" id="KW-0407">Ion channel</keyword>
<dbReference type="SUPFAM" id="SSF50182">
    <property type="entry name" value="Sm-like ribonucleoproteins"/>
    <property type="match status" value="1"/>
</dbReference>
<proteinExistence type="inferred from homology"/>
<keyword evidence="6 7" id="KW-0472">Membrane</keyword>
<feature type="domain" description="Mechanosensitive ion channel MscS C-terminal" evidence="11">
    <location>
        <begin position="375"/>
        <end position="457"/>
    </location>
</feature>
<keyword evidence="4 7" id="KW-0812">Transmembrane</keyword>
<feature type="domain" description="Mechanosensitive ion channel MscS" evidence="10">
    <location>
        <begin position="302"/>
        <end position="368"/>
    </location>
</feature>
<dbReference type="InterPro" id="IPR011066">
    <property type="entry name" value="MscS_channel_C_sf"/>
</dbReference>
<feature type="region of interest" description="Disordered" evidence="8">
    <location>
        <begin position="469"/>
        <end position="519"/>
    </location>
</feature>
<dbReference type="Pfam" id="PF00924">
    <property type="entry name" value="MS_channel_2nd"/>
    <property type="match status" value="1"/>
</dbReference>
<comment type="subcellular location">
    <subcellularLocation>
        <location evidence="7">Cell inner membrane</location>
        <topology evidence="7">Multi-pass membrane protein</topology>
    </subcellularLocation>
    <subcellularLocation>
        <location evidence="1">Cell membrane</location>
        <topology evidence="1">Multi-pass membrane protein</topology>
    </subcellularLocation>
</comment>
<keyword evidence="9" id="KW-0732">Signal</keyword>
<dbReference type="SUPFAM" id="SSF82861">
    <property type="entry name" value="Mechanosensitive channel protein MscS (YggB), transmembrane region"/>
    <property type="match status" value="1"/>
</dbReference>
<sequence>MRFLCGFLALLLVSTAVPLSAGPASAQSLFPPTSSSQSDKASEESKDSSEPAKQDEAAKEETQDEASAKKAAEDGPDIPKALLNPYISSAELKMRLTPLTKDDLAAVASKWLDLVKERTTMVMDEQVALLKAKGPLEDASRKDLVRLVKERNELLNKLSLIVDAWEAKGGDEAKIKTFRSYRTAILSEEARSKDFETFMVQLESWLYSPDGGIEAGINIGIVLIAIVVLLIIAGVLRGLTRRWIGHVKHMSKLLQAFIVTFVYWMILAIGLLIVISAIGIDVTPVFALIGGASFILAFAFQDTLGNLASGLMIMVNRPFDEGDYVDVAGVAGTVKSVSIVATKVLTPDNQIIVIPNKQVWGQVITNVTGSKTRRVDLVFGIGYDDSIETAQKVLEETVAAHPMVLKDPEPNIRVSELADSSVNFIVRPWSKSEDYWTVYWDLTRQVKEAFDRAGISIPFPQRDMHVYQAGSAEAATPKSSRRSKVSKPTETDKPARQTRSTRAKAQAAGEEGYESDDTR</sequence>
<evidence type="ECO:0000256" key="6">
    <source>
        <dbReference type="ARBA" id="ARBA00023136"/>
    </source>
</evidence>
<evidence type="ECO:0000259" key="11">
    <source>
        <dbReference type="Pfam" id="PF21082"/>
    </source>
</evidence>
<gene>
    <name evidence="12" type="ORF">ACFQ2F_13755</name>
</gene>
<dbReference type="InterPro" id="IPR023408">
    <property type="entry name" value="MscS_beta-dom_sf"/>
</dbReference>
<feature type="transmembrane region" description="Helical" evidence="7">
    <location>
        <begin position="285"/>
        <end position="304"/>
    </location>
</feature>
<comment type="caution">
    <text evidence="12">The sequence shown here is derived from an EMBL/GenBank/DDBJ whole genome shotgun (WGS) entry which is preliminary data.</text>
</comment>
<organism evidence="12 13">
    <name type="scientific">Methyloligella solikamskensis</name>
    <dbReference type="NCBI Taxonomy" id="1177756"/>
    <lineage>
        <taxon>Bacteria</taxon>
        <taxon>Pseudomonadati</taxon>
        <taxon>Pseudomonadota</taxon>
        <taxon>Alphaproteobacteria</taxon>
        <taxon>Hyphomicrobiales</taxon>
        <taxon>Hyphomicrobiaceae</taxon>
        <taxon>Methyloligella</taxon>
    </lineage>
</organism>
<evidence type="ECO:0000256" key="4">
    <source>
        <dbReference type="ARBA" id="ARBA00022692"/>
    </source>
</evidence>
<dbReference type="InterPro" id="IPR045275">
    <property type="entry name" value="MscS_archaea/bacteria_type"/>
</dbReference>
<dbReference type="InterPro" id="IPR010920">
    <property type="entry name" value="LSM_dom_sf"/>
</dbReference>
<dbReference type="EMBL" id="JBHTJO010000002">
    <property type="protein sequence ID" value="MFD0988164.1"/>
    <property type="molecule type" value="Genomic_DNA"/>
</dbReference>
<keyword evidence="5 7" id="KW-1133">Transmembrane helix</keyword>
<evidence type="ECO:0000256" key="1">
    <source>
        <dbReference type="ARBA" id="ARBA00004651"/>
    </source>
</evidence>
<dbReference type="Gene3D" id="2.30.30.60">
    <property type="match status" value="1"/>
</dbReference>
<dbReference type="RefSeq" id="WP_379091024.1">
    <property type="nucleotide sequence ID" value="NZ_JBHTJO010000002.1"/>
</dbReference>
<evidence type="ECO:0000313" key="13">
    <source>
        <dbReference type="Proteomes" id="UP001597102"/>
    </source>
</evidence>
<dbReference type="Gene3D" id="3.30.70.100">
    <property type="match status" value="1"/>
</dbReference>
<feature type="compositionally biased region" description="Basic and acidic residues" evidence="8">
    <location>
        <begin position="40"/>
        <end position="73"/>
    </location>
</feature>
<dbReference type="SUPFAM" id="SSF82689">
    <property type="entry name" value="Mechanosensitive channel protein MscS (YggB), C-terminal domain"/>
    <property type="match status" value="1"/>
</dbReference>
<keyword evidence="3" id="KW-1003">Cell membrane</keyword>
<dbReference type="InterPro" id="IPR011014">
    <property type="entry name" value="MscS_channel_TM-2"/>
</dbReference>
<dbReference type="InterPro" id="IPR049278">
    <property type="entry name" value="MS_channel_C"/>
</dbReference>
<keyword evidence="13" id="KW-1185">Reference proteome</keyword>
<reference evidence="13" key="1">
    <citation type="journal article" date="2019" name="Int. J. Syst. Evol. Microbiol.">
        <title>The Global Catalogue of Microorganisms (GCM) 10K type strain sequencing project: providing services to taxonomists for standard genome sequencing and annotation.</title>
        <authorList>
            <consortium name="The Broad Institute Genomics Platform"/>
            <consortium name="The Broad Institute Genome Sequencing Center for Infectious Disease"/>
            <person name="Wu L."/>
            <person name="Ma J."/>
        </authorList>
    </citation>
    <scope>NUCLEOTIDE SEQUENCE [LARGE SCALE GENOMIC DNA]</scope>
    <source>
        <strain evidence="13">CCUG 61697</strain>
    </source>
</reference>
<evidence type="ECO:0000256" key="5">
    <source>
        <dbReference type="ARBA" id="ARBA00022989"/>
    </source>
</evidence>
<feature type="transmembrane region" description="Helical" evidence="7">
    <location>
        <begin position="215"/>
        <end position="236"/>
    </location>
</feature>
<evidence type="ECO:0000259" key="10">
    <source>
        <dbReference type="Pfam" id="PF00924"/>
    </source>
</evidence>
<evidence type="ECO:0000256" key="9">
    <source>
        <dbReference type="SAM" id="SignalP"/>
    </source>
</evidence>
<feature type="region of interest" description="Disordered" evidence="8">
    <location>
        <begin position="22"/>
        <end position="77"/>
    </location>
</feature>
<dbReference type="PANTHER" id="PTHR30221">
    <property type="entry name" value="SMALL-CONDUCTANCE MECHANOSENSITIVE CHANNEL"/>
    <property type="match status" value="1"/>
</dbReference>
<comment type="function">
    <text evidence="7">Mechanosensitive channel that participates in the regulation of osmotic pressure changes within the cell, opening in response to stretch forces in the membrane lipid bilayer, without the need for other proteins. Contributes to normal resistance to hypoosmotic shock. Forms an ion channel of 1.0 nanosiemens conductance with a slight preference for anions.</text>
</comment>
<feature type="signal peptide" evidence="9">
    <location>
        <begin position="1"/>
        <end position="26"/>
    </location>
</feature>
<comment type="similarity">
    <text evidence="2 7">Belongs to the MscS (TC 1.A.23) family.</text>
</comment>
<evidence type="ECO:0000256" key="8">
    <source>
        <dbReference type="SAM" id="MobiDB-lite"/>
    </source>
</evidence>
<accession>A0ABW3JD18</accession>
<keyword evidence="7" id="KW-0997">Cell inner membrane</keyword>
<dbReference type="Pfam" id="PF21082">
    <property type="entry name" value="MS_channel_3rd"/>
    <property type="match status" value="1"/>
</dbReference>
<comment type="caution">
    <text evidence="7">Lacks conserved residue(s) required for the propagation of feature annotation.</text>
</comment>
<dbReference type="Proteomes" id="UP001597102">
    <property type="component" value="Unassembled WGS sequence"/>
</dbReference>
<evidence type="ECO:0000256" key="2">
    <source>
        <dbReference type="ARBA" id="ARBA00008017"/>
    </source>
</evidence>
<keyword evidence="7" id="KW-0813">Transport</keyword>
<comment type="subunit">
    <text evidence="7">Homoheptamer.</text>
</comment>
<evidence type="ECO:0000256" key="7">
    <source>
        <dbReference type="RuleBase" id="RU369025"/>
    </source>
</evidence>
<dbReference type="PANTHER" id="PTHR30221:SF1">
    <property type="entry name" value="SMALL-CONDUCTANCE MECHANOSENSITIVE CHANNEL"/>
    <property type="match status" value="1"/>
</dbReference>
<evidence type="ECO:0000313" key="12">
    <source>
        <dbReference type="EMBL" id="MFD0988164.1"/>
    </source>
</evidence>
<feature type="chain" id="PRO_5045654410" description="Small-conductance mechanosensitive channel" evidence="9">
    <location>
        <begin position="27"/>
        <end position="519"/>
    </location>
</feature>
<evidence type="ECO:0000256" key="3">
    <source>
        <dbReference type="ARBA" id="ARBA00022475"/>
    </source>
</evidence>